<reference evidence="5" key="1">
    <citation type="journal article" date="2019" name="Int. J. Syst. Evol. Microbiol.">
        <title>The Global Catalogue of Microorganisms (GCM) 10K type strain sequencing project: providing services to taxonomists for standard genome sequencing and annotation.</title>
        <authorList>
            <consortium name="The Broad Institute Genomics Platform"/>
            <consortium name="The Broad Institute Genome Sequencing Center for Infectious Disease"/>
            <person name="Wu L."/>
            <person name="Ma J."/>
        </authorList>
    </citation>
    <scope>NUCLEOTIDE SEQUENCE [LARGE SCALE GENOMIC DNA]</scope>
    <source>
        <strain evidence="5">JCM 17441</strain>
    </source>
</reference>
<keyword evidence="5" id="KW-1185">Reference proteome</keyword>
<dbReference type="PANTHER" id="PTHR43877">
    <property type="entry name" value="AMINOALKYLPHOSPHONATE N-ACETYLTRANSFERASE-RELATED-RELATED"/>
    <property type="match status" value="1"/>
</dbReference>
<comment type="caution">
    <text evidence="4">The sequence shown here is derived from an EMBL/GenBank/DDBJ whole genome shotgun (WGS) entry which is preliminary data.</text>
</comment>
<keyword evidence="1" id="KW-0808">Transferase</keyword>
<dbReference type="SUPFAM" id="SSF55729">
    <property type="entry name" value="Acyl-CoA N-acyltransferases (Nat)"/>
    <property type="match status" value="1"/>
</dbReference>
<dbReference type="InterPro" id="IPR050832">
    <property type="entry name" value="Bact_Acetyltransf"/>
</dbReference>
<evidence type="ECO:0000313" key="5">
    <source>
        <dbReference type="Proteomes" id="UP001500620"/>
    </source>
</evidence>
<name>A0ABP8DF98_9ACTN</name>
<evidence type="ECO:0000256" key="1">
    <source>
        <dbReference type="ARBA" id="ARBA00022679"/>
    </source>
</evidence>
<dbReference type="CDD" id="cd04301">
    <property type="entry name" value="NAT_SF"/>
    <property type="match status" value="1"/>
</dbReference>
<evidence type="ECO:0000313" key="4">
    <source>
        <dbReference type="EMBL" id="GAA4254641.1"/>
    </source>
</evidence>
<dbReference type="Proteomes" id="UP001500620">
    <property type="component" value="Unassembled WGS sequence"/>
</dbReference>
<dbReference type="Pfam" id="PF00583">
    <property type="entry name" value="Acetyltransf_1"/>
    <property type="match status" value="1"/>
</dbReference>
<evidence type="ECO:0000259" key="3">
    <source>
        <dbReference type="PROSITE" id="PS51186"/>
    </source>
</evidence>
<sequence>MPNRIMMIRPNLDDLPPSELPEPYTIRWHRDGDAQHWMTIKSASDMHHQAPPDYYERMYDAHPDSLGQRQAFLCEPSGKPVGTVTAWWFENVDDPSLGKVNWMLIAPQAQGRGLSKPLLVACCARLAALGHTRAALYTLTQRIPAINLYRSFGFVPLIRHPADVQAWAATNPLMKHPYAETEYLRGPELGIDVATLSD</sequence>
<organism evidence="4 5">
    <name type="scientific">Dactylosporangium darangshiense</name>
    <dbReference type="NCBI Taxonomy" id="579108"/>
    <lineage>
        <taxon>Bacteria</taxon>
        <taxon>Bacillati</taxon>
        <taxon>Actinomycetota</taxon>
        <taxon>Actinomycetes</taxon>
        <taxon>Micromonosporales</taxon>
        <taxon>Micromonosporaceae</taxon>
        <taxon>Dactylosporangium</taxon>
    </lineage>
</organism>
<dbReference type="RefSeq" id="WP_345131647.1">
    <property type="nucleotide sequence ID" value="NZ_BAABAT010000019.1"/>
</dbReference>
<feature type="domain" description="N-acetyltransferase" evidence="3">
    <location>
        <begin position="24"/>
        <end position="179"/>
    </location>
</feature>
<dbReference type="InterPro" id="IPR016181">
    <property type="entry name" value="Acyl_CoA_acyltransferase"/>
</dbReference>
<gene>
    <name evidence="4" type="ORF">GCM10022255_060080</name>
</gene>
<dbReference type="Gene3D" id="3.40.630.30">
    <property type="match status" value="1"/>
</dbReference>
<accession>A0ABP8DF98</accession>
<keyword evidence="2" id="KW-0012">Acyltransferase</keyword>
<proteinExistence type="predicted"/>
<dbReference type="PROSITE" id="PS51186">
    <property type="entry name" value="GNAT"/>
    <property type="match status" value="1"/>
</dbReference>
<evidence type="ECO:0000256" key="2">
    <source>
        <dbReference type="ARBA" id="ARBA00023315"/>
    </source>
</evidence>
<dbReference type="InterPro" id="IPR000182">
    <property type="entry name" value="GNAT_dom"/>
</dbReference>
<protein>
    <recommendedName>
        <fullName evidence="3">N-acetyltransferase domain-containing protein</fullName>
    </recommendedName>
</protein>
<dbReference type="EMBL" id="BAABAT010000019">
    <property type="protein sequence ID" value="GAA4254641.1"/>
    <property type="molecule type" value="Genomic_DNA"/>
</dbReference>